<dbReference type="RefSeq" id="WP_119034806.1">
    <property type="nucleotide sequence ID" value="NZ_QXDC01000002.1"/>
</dbReference>
<evidence type="ECO:0000313" key="2">
    <source>
        <dbReference type="Proteomes" id="UP000266568"/>
    </source>
</evidence>
<comment type="caution">
    <text evidence="1">The sequence shown here is derived from an EMBL/GenBank/DDBJ whole genome shotgun (WGS) entry which is preliminary data.</text>
</comment>
<sequence>MLAQELYDTAPLGSLVRFSNGEPRPPERFTRKLRAWNNHNGVGRLVERSPGFVTNTYRSSATFYLHLGNFGSEGTIVLVVRRGYCVDSSLQFELVETPKPGMVRILTPIGNHEELQFLARDTTDAENWLATHRFPNARTEIVGDPDPVVLPSITGRAA</sequence>
<dbReference type="AlphaFoldDB" id="A0A397PHJ6"/>
<name>A0A397PHJ6_9SPHN</name>
<evidence type="ECO:0000313" key="1">
    <source>
        <dbReference type="EMBL" id="RIA46735.1"/>
    </source>
</evidence>
<dbReference type="Proteomes" id="UP000266568">
    <property type="component" value="Unassembled WGS sequence"/>
</dbReference>
<protein>
    <submittedName>
        <fullName evidence="1">Uncharacterized protein</fullName>
    </submittedName>
</protein>
<dbReference type="PIRSF" id="PIRSF036055">
    <property type="entry name" value="UCP036055"/>
    <property type="match status" value="1"/>
</dbReference>
<reference evidence="1 2" key="1">
    <citation type="submission" date="2018-08" db="EMBL/GenBank/DDBJ databases">
        <title>Genomic Encyclopedia of Type Strains, Phase IV (KMG-IV): sequencing the most valuable type-strain genomes for metagenomic binning, comparative biology and taxonomic classification.</title>
        <authorList>
            <person name="Goeker M."/>
        </authorList>
    </citation>
    <scope>NUCLEOTIDE SEQUENCE [LARGE SCALE GENOMIC DNA]</scope>
    <source>
        <strain evidence="1 2">DSM 25527</strain>
    </source>
</reference>
<dbReference type="InterPro" id="IPR017042">
    <property type="entry name" value="UCP036055"/>
</dbReference>
<organism evidence="1 2">
    <name type="scientific">Hephaestia caeni</name>
    <dbReference type="NCBI Taxonomy" id="645617"/>
    <lineage>
        <taxon>Bacteria</taxon>
        <taxon>Pseudomonadati</taxon>
        <taxon>Pseudomonadota</taxon>
        <taxon>Alphaproteobacteria</taxon>
        <taxon>Sphingomonadales</taxon>
        <taxon>Sphingomonadaceae</taxon>
        <taxon>Hephaestia</taxon>
    </lineage>
</organism>
<dbReference type="EMBL" id="QXDC01000002">
    <property type="protein sequence ID" value="RIA46735.1"/>
    <property type="molecule type" value="Genomic_DNA"/>
</dbReference>
<keyword evidence="2" id="KW-1185">Reference proteome</keyword>
<gene>
    <name evidence="1" type="ORF">DFR49_1289</name>
</gene>
<dbReference type="OrthoDB" id="8304384at2"/>
<proteinExistence type="predicted"/>
<accession>A0A397PHJ6</accession>